<sequence>MDKSLPKTSALLAPAITIILVFLAIPILTLMTYSFLQPATYGGIEWIFSLDAYVQLFFEEDFLTEEWVFNSDYLVIILTSIMLALIATLCCLILGLPTAYFIATRPPSTRMLWLMAVIVPYCVNLLIRTISMLFIIRDQGPINSFLIWTGLIDAPLQIAYTNFAVTLGLFYSYLPFMILPIYVAVERFNFSLLTAANDLYASKWASWQYVLLPNLKPGIIAGCLLVFIPSLGAFIAPDLLGGGKQLMIGNLIALQFQGSRNWPFGAALGMVLMAMIFIVLIVFSKRNSQEARS</sequence>
<feature type="transmembrane region" description="Helical" evidence="8">
    <location>
        <begin position="262"/>
        <end position="283"/>
    </location>
</feature>
<name>A0A5J6LHI4_9GAMM</name>
<evidence type="ECO:0000256" key="2">
    <source>
        <dbReference type="ARBA" id="ARBA00007069"/>
    </source>
</evidence>
<dbReference type="EMBL" id="CP044222">
    <property type="protein sequence ID" value="QEW08150.1"/>
    <property type="molecule type" value="Genomic_DNA"/>
</dbReference>
<dbReference type="PANTHER" id="PTHR42929">
    <property type="entry name" value="INNER MEMBRANE ABC TRANSPORTER PERMEASE PROTEIN YDCU-RELATED-RELATED"/>
    <property type="match status" value="1"/>
</dbReference>
<feature type="transmembrane region" description="Helical" evidence="8">
    <location>
        <begin position="163"/>
        <end position="185"/>
    </location>
</feature>
<accession>A0A5J6LHI4</accession>
<keyword evidence="5 8" id="KW-0812">Transmembrane</keyword>
<evidence type="ECO:0000256" key="6">
    <source>
        <dbReference type="ARBA" id="ARBA00022989"/>
    </source>
</evidence>
<dbReference type="SUPFAM" id="SSF161098">
    <property type="entry name" value="MetI-like"/>
    <property type="match status" value="1"/>
</dbReference>
<organism evidence="10 11">
    <name type="scientific">Nitrincola iocasae</name>
    <dbReference type="NCBI Taxonomy" id="2614693"/>
    <lineage>
        <taxon>Bacteria</taxon>
        <taxon>Pseudomonadati</taxon>
        <taxon>Pseudomonadota</taxon>
        <taxon>Gammaproteobacteria</taxon>
        <taxon>Oceanospirillales</taxon>
        <taxon>Oceanospirillaceae</taxon>
        <taxon>Nitrincola</taxon>
    </lineage>
</organism>
<dbReference type="Gene3D" id="1.10.3720.10">
    <property type="entry name" value="MetI-like"/>
    <property type="match status" value="1"/>
</dbReference>
<keyword evidence="3 8" id="KW-0813">Transport</keyword>
<evidence type="ECO:0000259" key="9">
    <source>
        <dbReference type="PROSITE" id="PS50928"/>
    </source>
</evidence>
<keyword evidence="11" id="KW-1185">Reference proteome</keyword>
<gene>
    <name evidence="10" type="ORF">F5I99_17540</name>
</gene>
<dbReference type="Proteomes" id="UP000325606">
    <property type="component" value="Chromosome"/>
</dbReference>
<dbReference type="Pfam" id="PF00528">
    <property type="entry name" value="BPD_transp_1"/>
    <property type="match status" value="1"/>
</dbReference>
<dbReference type="InterPro" id="IPR000515">
    <property type="entry name" value="MetI-like"/>
</dbReference>
<dbReference type="PROSITE" id="PS50928">
    <property type="entry name" value="ABC_TM1"/>
    <property type="match status" value="1"/>
</dbReference>
<keyword evidence="7 8" id="KW-0472">Membrane</keyword>
<evidence type="ECO:0000256" key="7">
    <source>
        <dbReference type="ARBA" id="ARBA00023136"/>
    </source>
</evidence>
<dbReference type="PANTHER" id="PTHR42929:SF1">
    <property type="entry name" value="INNER MEMBRANE ABC TRANSPORTER PERMEASE PROTEIN YDCU-RELATED"/>
    <property type="match status" value="1"/>
</dbReference>
<dbReference type="InterPro" id="IPR035906">
    <property type="entry name" value="MetI-like_sf"/>
</dbReference>
<evidence type="ECO:0000256" key="4">
    <source>
        <dbReference type="ARBA" id="ARBA00022475"/>
    </source>
</evidence>
<evidence type="ECO:0000313" key="10">
    <source>
        <dbReference type="EMBL" id="QEW08150.1"/>
    </source>
</evidence>
<dbReference type="AlphaFoldDB" id="A0A5J6LHI4"/>
<comment type="subcellular location">
    <subcellularLocation>
        <location evidence="1 8">Cell membrane</location>
        <topology evidence="1 8">Multi-pass membrane protein</topology>
    </subcellularLocation>
</comment>
<evidence type="ECO:0000256" key="5">
    <source>
        <dbReference type="ARBA" id="ARBA00022692"/>
    </source>
</evidence>
<reference evidence="10 11" key="1">
    <citation type="submission" date="2019-09" db="EMBL/GenBank/DDBJ databases">
        <title>Nitrincola iocasae sp. nov., a bacterium isolated from the sediment collected at a cold seep field in South China Sea.</title>
        <authorList>
            <person name="Zhang H."/>
            <person name="Wang H."/>
            <person name="Li C."/>
        </authorList>
    </citation>
    <scope>NUCLEOTIDE SEQUENCE [LARGE SCALE GENOMIC DNA]</scope>
    <source>
        <strain evidence="10 11">KXZD1103</strain>
    </source>
</reference>
<evidence type="ECO:0000256" key="3">
    <source>
        <dbReference type="ARBA" id="ARBA00022448"/>
    </source>
</evidence>
<feature type="transmembrane region" description="Helical" evidence="8">
    <location>
        <begin position="112"/>
        <end position="136"/>
    </location>
</feature>
<dbReference type="GO" id="GO:0005886">
    <property type="term" value="C:plasma membrane"/>
    <property type="evidence" value="ECO:0007669"/>
    <property type="project" value="UniProtKB-SubCell"/>
</dbReference>
<feature type="transmembrane region" description="Helical" evidence="8">
    <location>
        <begin position="12"/>
        <end position="36"/>
    </location>
</feature>
<feature type="domain" description="ABC transmembrane type-1" evidence="9">
    <location>
        <begin position="77"/>
        <end position="283"/>
    </location>
</feature>
<keyword evidence="4" id="KW-1003">Cell membrane</keyword>
<keyword evidence="6 8" id="KW-1133">Transmembrane helix</keyword>
<proteinExistence type="inferred from homology"/>
<comment type="similarity">
    <text evidence="2">Belongs to the binding-protein-dependent transport system permease family. CysTW subfamily.</text>
</comment>
<evidence type="ECO:0000256" key="8">
    <source>
        <dbReference type="RuleBase" id="RU363032"/>
    </source>
</evidence>
<dbReference type="GO" id="GO:0055085">
    <property type="term" value="P:transmembrane transport"/>
    <property type="evidence" value="ECO:0007669"/>
    <property type="project" value="InterPro"/>
</dbReference>
<feature type="transmembrane region" description="Helical" evidence="8">
    <location>
        <begin position="219"/>
        <end position="242"/>
    </location>
</feature>
<evidence type="ECO:0000256" key="1">
    <source>
        <dbReference type="ARBA" id="ARBA00004651"/>
    </source>
</evidence>
<evidence type="ECO:0000313" key="11">
    <source>
        <dbReference type="Proteomes" id="UP000325606"/>
    </source>
</evidence>
<feature type="transmembrane region" description="Helical" evidence="8">
    <location>
        <begin position="73"/>
        <end position="100"/>
    </location>
</feature>
<dbReference type="CDD" id="cd06261">
    <property type="entry name" value="TM_PBP2"/>
    <property type="match status" value="1"/>
</dbReference>
<dbReference type="KEGG" id="nik:F5I99_17540"/>
<protein>
    <submittedName>
        <fullName evidence="10">ABC transporter permease</fullName>
    </submittedName>
</protein>
<dbReference type="RefSeq" id="WP_151058282.1">
    <property type="nucleotide sequence ID" value="NZ_CP044222.1"/>
</dbReference>